<name>A0A0D5YTA6_9FLAO</name>
<dbReference type="Proteomes" id="UP000032726">
    <property type="component" value="Chromosome"/>
</dbReference>
<evidence type="ECO:0000259" key="1">
    <source>
        <dbReference type="Pfam" id="PF13648"/>
    </source>
</evidence>
<dbReference type="EMBL" id="CP011071">
    <property type="protein sequence ID" value="AKA35510.1"/>
    <property type="molecule type" value="Genomic_DNA"/>
</dbReference>
<feature type="domain" description="Lipocalin-like" evidence="1">
    <location>
        <begin position="30"/>
        <end position="141"/>
    </location>
</feature>
<protein>
    <recommendedName>
        <fullName evidence="1">Lipocalin-like domain-containing protein</fullName>
    </recommendedName>
</protein>
<dbReference type="Pfam" id="PF13648">
    <property type="entry name" value="Lipocalin_4"/>
    <property type="match status" value="1"/>
</dbReference>
<dbReference type="InterPro" id="IPR024311">
    <property type="entry name" value="Lipocalin-like"/>
</dbReference>
<gene>
    <name evidence="2" type="ORF">VC82_1905</name>
</gene>
<organism evidence="2 3">
    <name type="scientific">Flagellimonas lutaonensis</name>
    <dbReference type="NCBI Taxonomy" id="516051"/>
    <lineage>
        <taxon>Bacteria</taxon>
        <taxon>Pseudomonadati</taxon>
        <taxon>Bacteroidota</taxon>
        <taxon>Flavobacteriia</taxon>
        <taxon>Flavobacteriales</taxon>
        <taxon>Flavobacteriaceae</taxon>
        <taxon>Flagellimonas</taxon>
    </lineage>
</organism>
<sequence>MPLFVAFAVITSCSTDNDENEDGNLEPSALVGTWNMTDVRFEEDLSDPSLNLADEIVDELLQENCILVSFTFNADGSATSTDKVNYLQVNAGPNGLDVPCPTESDNETASWSLEGDQLTLDDGNGTVETITIELEGNTLIIAGEDIDENNYVGAEAIFTKQ</sequence>
<dbReference type="PATRIC" id="fig|516051.4.peg.1965"/>
<dbReference type="AlphaFoldDB" id="A0A0D5YTA6"/>
<reference evidence="2 3" key="1">
    <citation type="submission" date="2015-03" db="EMBL/GenBank/DDBJ databases">
        <title>Complete genome sequence of Muricauda lutaonensis CC-HSB-11T, isolated from a coastal hot spring.</title>
        <authorList>
            <person name="Kim K.M."/>
        </authorList>
    </citation>
    <scope>NUCLEOTIDE SEQUENCE [LARGE SCALE GENOMIC DNA]</scope>
    <source>
        <strain evidence="2 3">CC-HSB-11</strain>
    </source>
</reference>
<evidence type="ECO:0000313" key="3">
    <source>
        <dbReference type="Proteomes" id="UP000032726"/>
    </source>
</evidence>
<accession>A0A0D5YTA6</accession>
<dbReference type="HOGENOM" id="CLU_1641814_0_0_10"/>
<keyword evidence="3" id="KW-1185">Reference proteome</keyword>
<dbReference type="KEGG" id="mlt:VC82_1905"/>
<proteinExistence type="predicted"/>
<evidence type="ECO:0000313" key="2">
    <source>
        <dbReference type="EMBL" id="AKA35510.1"/>
    </source>
</evidence>